<dbReference type="RefSeq" id="XP_003038421.1">
    <property type="nucleotide sequence ID" value="XM_003038375.1"/>
</dbReference>
<feature type="region of interest" description="Disordered" evidence="1">
    <location>
        <begin position="288"/>
        <end position="312"/>
    </location>
</feature>
<dbReference type="HOGENOM" id="CLU_802052_0_0_1"/>
<dbReference type="KEGG" id="scm:SCHCO_02489952"/>
<dbReference type="GeneID" id="9597506"/>
<accession>D8PMN3</accession>
<sequence length="346" mass="36129">MTSGSQQAYVSYDAYGQAWIYPYDCGSEGALELLPDAANFSSSSSYQGELHSPDSLAPSPMVMTPDGACYPPNIQYDAWPSNMCGETSTAPACGCPDCVGVYIQSDCLSTCATDSVPPDVASLYAAQAYSSASAAYGDDCALSGPSFAQNSSACTSAGSIAPGMPEWTTAYCYSDSGSCGGVGIPPADATFSHQLPTWSAGLGASDPAGPGLAQYQATEDPFLLCPEGAADSPFDPYRGFDSPADLHAPSGEISEEEEKYRRASQVIHPRPRRTIPIISLDKLAASSTESGTLESPHLARRTHLPASLPPDGPTATSAMHFYQTTDASDVYPTSCIPGMPYSHYCS</sequence>
<dbReference type="VEuPathDB" id="FungiDB:SCHCODRAFT_02489952"/>
<evidence type="ECO:0000256" key="1">
    <source>
        <dbReference type="SAM" id="MobiDB-lite"/>
    </source>
</evidence>
<proteinExistence type="predicted"/>
<organism evidence="3">
    <name type="scientific">Schizophyllum commune (strain H4-8 / FGSC 9210)</name>
    <name type="common">Split gill fungus</name>
    <dbReference type="NCBI Taxonomy" id="578458"/>
    <lineage>
        <taxon>Eukaryota</taxon>
        <taxon>Fungi</taxon>
        <taxon>Dikarya</taxon>
        <taxon>Basidiomycota</taxon>
        <taxon>Agaricomycotina</taxon>
        <taxon>Agaricomycetes</taxon>
        <taxon>Agaricomycetidae</taxon>
        <taxon>Agaricales</taxon>
        <taxon>Schizophyllaceae</taxon>
        <taxon>Schizophyllum</taxon>
    </lineage>
</organism>
<dbReference type="Proteomes" id="UP000007431">
    <property type="component" value="Unassembled WGS sequence"/>
</dbReference>
<dbReference type="EMBL" id="GL377302">
    <property type="protein sequence ID" value="EFJ03519.1"/>
    <property type="molecule type" value="Genomic_DNA"/>
</dbReference>
<feature type="non-terminal residue" evidence="2">
    <location>
        <position position="346"/>
    </location>
</feature>
<dbReference type="InParanoid" id="D8PMN3"/>
<keyword evidence="3" id="KW-1185">Reference proteome</keyword>
<protein>
    <submittedName>
        <fullName evidence="2">Uncharacterized protein</fullName>
    </submittedName>
</protein>
<reference evidence="2 3" key="1">
    <citation type="journal article" date="2010" name="Nat. Biotechnol.">
        <title>Genome sequence of the model mushroom Schizophyllum commune.</title>
        <authorList>
            <person name="Ohm R.A."/>
            <person name="de Jong J.F."/>
            <person name="Lugones L.G."/>
            <person name="Aerts A."/>
            <person name="Kothe E."/>
            <person name="Stajich J.E."/>
            <person name="de Vries R.P."/>
            <person name="Record E."/>
            <person name="Levasseur A."/>
            <person name="Baker S.E."/>
            <person name="Bartholomew K.A."/>
            <person name="Coutinho P.M."/>
            <person name="Erdmann S."/>
            <person name="Fowler T.J."/>
            <person name="Gathman A.C."/>
            <person name="Lombard V."/>
            <person name="Henrissat B."/>
            <person name="Knabe N."/>
            <person name="Kuees U."/>
            <person name="Lilly W.W."/>
            <person name="Lindquist E."/>
            <person name="Lucas S."/>
            <person name="Magnuson J.K."/>
            <person name="Piumi F."/>
            <person name="Raudaskoski M."/>
            <person name="Salamov A."/>
            <person name="Schmutz J."/>
            <person name="Schwarze F.W.M.R."/>
            <person name="vanKuyk P.A."/>
            <person name="Horton J.S."/>
            <person name="Grigoriev I.V."/>
            <person name="Woesten H.A.B."/>
        </authorList>
    </citation>
    <scope>NUCLEOTIDE SEQUENCE [LARGE SCALE GENOMIC DNA]</scope>
    <source>
        <strain evidence="3">H4-8 / FGSC 9210</strain>
    </source>
</reference>
<dbReference type="AlphaFoldDB" id="D8PMN3"/>
<name>D8PMN3_SCHCM</name>
<dbReference type="OrthoDB" id="2858305at2759"/>
<evidence type="ECO:0000313" key="3">
    <source>
        <dbReference type="Proteomes" id="UP000007431"/>
    </source>
</evidence>
<feature type="region of interest" description="Disordered" evidence="1">
    <location>
        <begin position="243"/>
        <end position="267"/>
    </location>
</feature>
<gene>
    <name evidence="2" type="ORF">SCHCODRAFT_103564</name>
</gene>
<evidence type="ECO:0000313" key="2">
    <source>
        <dbReference type="EMBL" id="EFJ03519.1"/>
    </source>
</evidence>